<dbReference type="InterPro" id="IPR017853">
    <property type="entry name" value="GH"/>
</dbReference>
<dbReference type="InterPro" id="IPR011013">
    <property type="entry name" value="Gal_mutarotase_sf_dom"/>
</dbReference>
<accession>A0A8K0CBK1</accession>
<evidence type="ECO:0000256" key="5">
    <source>
        <dbReference type="ARBA" id="ARBA00022801"/>
    </source>
</evidence>
<dbReference type="InterPro" id="IPR025887">
    <property type="entry name" value="Glyco_hydro_31_N_dom"/>
</dbReference>
<dbReference type="Pfam" id="PF21365">
    <property type="entry name" value="Glyco_hydro_31_3rd"/>
    <property type="match status" value="1"/>
</dbReference>
<comment type="subcellular location">
    <subcellularLocation>
        <location evidence="1">Endoplasmic reticulum</location>
    </subcellularLocation>
</comment>
<dbReference type="GO" id="GO:0005975">
    <property type="term" value="P:carbohydrate metabolic process"/>
    <property type="evidence" value="ECO:0007669"/>
    <property type="project" value="InterPro"/>
</dbReference>
<keyword evidence="4 11" id="KW-0732">Signal</keyword>
<keyword evidence="16" id="KW-1185">Reference proteome</keyword>
<keyword evidence="8 10" id="KW-0326">Glycosidase</keyword>
<gene>
    <name evidence="15" type="ORF">ILUMI_21713</name>
</gene>
<dbReference type="SUPFAM" id="SSF51445">
    <property type="entry name" value="(Trans)glycosidases"/>
    <property type="match status" value="1"/>
</dbReference>
<keyword evidence="7" id="KW-0325">Glycoprotein</keyword>
<dbReference type="InterPro" id="IPR013780">
    <property type="entry name" value="Glyco_hydro_b"/>
</dbReference>
<dbReference type="PANTHER" id="PTHR22762">
    <property type="entry name" value="ALPHA-GLUCOSIDASE"/>
    <property type="match status" value="1"/>
</dbReference>
<dbReference type="Pfam" id="PF13802">
    <property type="entry name" value="Gal_mutarotas_2"/>
    <property type="match status" value="1"/>
</dbReference>
<keyword evidence="5 10" id="KW-0378">Hydrolase</keyword>
<reference evidence="15" key="1">
    <citation type="submission" date="2019-08" db="EMBL/GenBank/DDBJ databases">
        <title>The genome of the North American firefly Photinus pyralis.</title>
        <authorList>
            <consortium name="Photinus pyralis genome working group"/>
            <person name="Fallon T.R."/>
            <person name="Sander Lower S.E."/>
            <person name="Weng J.-K."/>
        </authorList>
    </citation>
    <scope>NUCLEOTIDE SEQUENCE</scope>
    <source>
        <strain evidence="15">TRF0915ILg1</strain>
        <tissue evidence="15">Whole body</tissue>
    </source>
</reference>
<evidence type="ECO:0000256" key="4">
    <source>
        <dbReference type="ARBA" id="ARBA00022729"/>
    </source>
</evidence>
<evidence type="ECO:0000256" key="1">
    <source>
        <dbReference type="ARBA" id="ARBA00004240"/>
    </source>
</evidence>
<dbReference type="Pfam" id="PF01055">
    <property type="entry name" value="Glyco_hydro_31_2nd"/>
    <property type="match status" value="1"/>
</dbReference>
<dbReference type="GO" id="GO:0090599">
    <property type="term" value="F:alpha-glucosidase activity"/>
    <property type="evidence" value="ECO:0007669"/>
    <property type="project" value="TreeGrafter"/>
</dbReference>
<organism evidence="15 16">
    <name type="scientific">Ignelater luminosus</name>
    <name type="common">Cucubano</name>
    <name type="synonym">Pyrophorus luminosus</name>
    <dbReference type="NCBI Taxonomy" id="2038154"/>
    <lineage>
        <taxon>Eukaryota</taxon>
        <taxon>Metazoa</taxon>
        <taxon>Ecdysozoa</taxon>
        <taxon>Arthropoda</taxon>
        <taxon>Hexapoda</taxon>
        <taxon>Insecta</taxon>
        <taxon>Pterygota</taxon>
        <taxon>Neoptera</taxon>
        <taxon>Endopterygota</taxon>
        <taxon>Coleoptera</taxon>
        <taxon>Polyphaga</taxon>
        <taxon>Elateriformia</taxon>
        <taxon>Elateroidea</taxon>
        <taxon>Elateridae</taxon>
        <taxon>Agrypninae</taxon>
        <taxon>Pyrophorini</taxon>
        <taxon>Ignelater</taxon>
    </lineage>
</organism>
<evidence type="ECO:0000256" key="9">
    <source>
        <dbReference type="ARBA" id="ARBA00042895"/>
    </source>
</evidence>
<dbReference type="Proteomes" id="UP000801492">
    <property type="component" value="Unassembled WGS sequence"/>
</dbReference>
<feature type="domain" description="Glycoside hydrolase family 31 TIM barrel" evidence="12">
    <location>
        <begin position="291"/>
        <end position="621"/>
    </location>
</feature>
<dbReference type="Gene3D" id="2.60.40.1760">
    <property type="entry name" value="glycosyl hydrolase (family 31)"/>
    <property type="match status" value="1"/>
</dbReference>
<dbReference type="Gene3D" id="2.60.40.1180">
    <property type="entry name" value="Golgi alpha-mannosidase II"/>
    <property type="match status" value="2"/>
</dbReference>
<dbReference type="Gene3D" id="3.20.20.80">
    <property type="entry name" value="Glycosidases"/>
    <property type="match status" value="1"/>
</dbReference>
<evidence type="ECO:0000313" key="16">
    <source>
        <dbReference type="Proteomes" id="UP000801492"/>
    </source>
</evidence>
<dbReference type="InterPro" id="IPR048395">
    <property type="entry name" value="Glyco_hydro_31_C"/>
</dbReference>
<dbReference type="SUPFAM" id="SSF51011">
    <property type="entry name" value="Glycosyl hydrolase domain"/>
    <property type="match status" value="1"/>
</dbReference>
<comment type="caution">
    <text evidence="15">The sequence shown here is derived from an EMBL/GenBank/DDBJ whole genome shotgun (WGS) entry which is preliminary data.</text>
</comment>
<evidence type="ECO:0000256" key="11">
    <source>
        <dbReference type="SAM" id="SignalP"/>
    </source>
</evidence>
<dbReference type="CDD" id="cd14752">
    <property type="entry name" value="GH31_N"/>
    <property type="match status" value="1"/>
</dbReference>
<keyword evidence="6" id="KW-0256">Endoplasmic reticulum</keyword>
<dbReference type="EMBL" id="VTPC01090168">
    <property type="protein sequence ID" value="KAF2884465.1"/>
    <property type="molecule type" value="Genomic_DNA"/>
</dbReference>
<dbReference type="PANTHER" id="PTHR22762:SF54">
    <property type="entry name" value="BCDNA.GH04962"/>
    <property type="match status" value="1"/>
</dbReference>
<evidence type="ECO:0000256" key="6">
    <source>
        <dbReference type="ARBA" id="ARBA00022824"/>
    </source>
</evidence>
<dbReference type="GO" id="GO:0005783">
    <property type="term" value="C:endoplasmic reticulum"/>
    <property type="evidence" value="ECO:0007669"/>
    <property type="project" value="UniProtKB-SubCell"/>
</dbReference>
<evidence type="ECO:0000256" key="7">
    <source>
        <dbReference type="ARBA" id="ARBA00023180"/>
    </source>
</evidence>
<sequence>MFKVIFRCVLFLTLLNNITSQKTCAETFCGKLRKSPEGFPSYSLDLSTALVKNDTLMGNLSSEDGTRILYLEVACSVSYTQVAIADKQLAQQIGVVNSIIPHSSSVPLALKKTTYDNETIILTLGNTKAVVYASPFKIEVHYKDTLVATINGKGRLVIQNSAAALDVTFPGAQHAYGIPLHAENFALRTTTNGDMDPYRLYNHNSGQYKLKSTEALQSSVPLLYTHGKTQSSGIFWTGFSQSWVDITHGNNQIDTYIMNEMAFITTAIFNGPTIANAVEQSSKARGVPFIMPKYSTLGYHQSRNSYATQNEVLNVINQFNAANLPLESVWLDINHTDNGKYFTWDPVRFSNPMGLLNQLAADNRSLVITIGPHIKREKGYFVHEEASSKRYYIRNIDGTDYIGKSLPGDCSYIDFFNPNVTEFYVSLFSLGIFKANNLLVFLDLNEPTVFDNELHENTLPSNLLYMYGEGNFLPHSYLHNRYSDNQIVATFLGFDINSQGQVRPFIATHSHSVMDINFSPIITGDNYASWEHLQFSFPMCLSEALVNMNMCGANVGGFAGIPDEELYQRWYQAGAWLPFYRAHFASDVPPREPYVYSDKVKNRVRNALYQRYAHLPVWYTLVWEVTKTFRPIIRPLLYHYPKEEATFTIDNELLLGADILAAPILKRGALMVSVYLPGGESEIWYNIDDNYKALRGIGYQLLYVNLDSVPVFYRGGSIVARKNMPRLTSAATVSDPYTLYICLNTTNGASGTLYVDDYETMNYFWKTEYLYMGFSFTDNSLYAYKIHENADYEGAAPVGEILVLNPPRNVVNARLEIGHKIRDNFATISYSNEGHVLKLSNLSLNLREPFRLTLLPSV</sequence>
<dbReference type="GO" id="GO:0030246">
    <property type="term" value="F:carbohydrate binding"/>
    <property type="evidence" value="ECO:0007669"/>
    <property type="project" value="InterPro"/>
</dbReference>
<dbReference type="SUPFAM" id="SSF74650">
    <property type="entry name" value="Galactose mutarotase-like"/>
    <property type="match status" value="1"/>
</dbReference>
<feature type="domain" description="Glycoside hydrolase family 31 N-terminal" evidence="13">
    <location>
        <begin position="108"/>
        <end position="245"/>
    </location>
</feature>
<proteinExistence type="inferred from homology"/>
<dbReference type="OrthoDB" id="1334205at2759"/>
<feature type="signal peptide" evidence="11">
    <location>
        <begin position="1"/>
        <end position="20"/>
    </location>
</feature>
<dbReference type="GO" id="GO:0006491">
    <property type="term" value="P:N-glycan processing"/>
    <property type="evidence" value="ECO:0007669"/>
    <property type="project" value="TreeGrafter"/>
</dbReference>
<evidence type="ECO:0000313" key="15">
    <source>
        <dbReference type="EMBL" id="KAF2884465.1"/>
    </source>
</evidence>
<comment type="pathway">
    <text evidence="2">Glycan metabolism; N-glycan metabolism.</text>
</comment>
<evidence type="ECO:0000259" key="14">
    <source>
        <dbReference type="Pfam" id="PF21365"/>
    </source>
</evidence>
<evidence type="ECO:0000259" key="12">
    <source>
        <dbReference type="Pfam" id="PF01055"/>
    </source>
</evidence>
<feature type="chain" id="PRO_5035468920" description="Glucosidase II subunit alpha" evidence="11">
    <location>
        <begin position="21"/>
        <end position="858"/>
    </location>
</feature>
<dbReference type="InterPro" id="IPR000322">
    <property type="entry name" value="Glyco_hydro_31_TIM"/>
</dbReference>
<protein>
    <recommendedName>
        <fullName evidence="9">Glucosidase II subunit alpha</fullName>
    </recommendedName>
</protein>
<dbReference type="AlphaFoldDB" id="A0A8K0CBK1"/>
<evidence type="ECO:0000256" key="10">
    <source>
        <dbReference type="RuleBase" id="RU361185"/>
    </source>
</evidence>
<evidence type="ECO:0000259" key="13">
    <source>
        <dbReference type="Pfam" id="PF13802"/>
    </source>
</evidence>
<evidence type="ECO:0000256" key="2">
    <source>
        <dbReference type="ARBA" id="ARBA00004833"/>
    </source>
</evidence>
<comment type="similarity">
    <text evidence="3 10">Belongs to the glycosyl hydrolase 31 family.</text>
</comment>
<evidence type="ECO:0000256" key="3">
    <source>
        <dbReference type="ARBA" id="ARBA00007806"/>
    </source>
</evidence>
<name>A0A8K0CBK1_IGNLU</name>
<feature type="domain" description="Glycosyl hydrolase family 31 C-terminal" evidence="14">
    <location>
        <begin position="631"/>
        <end position="719"/>
    </location>
</feature>
<evidence type="ECO:0000256" key="8">
    <source>
        <dbReference type="ARBA" id="ARBA00023295"/>
    </source>
</evidence>